<organism evidence="1 3">
    <name type="scientific">Puccinia coronata f. sp. avenae</name>
    <dbReference type="NCBI Taxonomy" id="200324"/>
    <lineage>
        <taxon>Eukaryota</taxon>
        <taxon>Fungi</taxon>
        <taxon>Dikarya</taxon>
        <taxon>Basidiomycota</taxon>
        <taxon>Pucciniomycotina</taxon>
        <taxon>Pucciniomycetes</taxon>
        <taxon>Pucciniales</taxon>
        <taxon>Pucciniaceae</taxon>
        <taxon>Puccinia</taxon>
    </lineage>
</organism>
<sequence>MQWAASEYKGIRVRGARDWSLTSTPCVGQRSCPRGVRFANRLACQGHAPPQLET</sequence>
<dbReference type="Proteomes" id="UP000235392">
    <property type="component" value="Unassembled WGS sequence"/>
</dbReference>
<evidence type="ECO:0000313" key="3">
    <source>
        <dbReference type="Proteomes" id="UP000235392"/>
    </source>
</evidence>
<proteinExistence type="predicted"/>
<evidence type="ECO:0000313" key="2">
    <source>
        <dbReference type="EMBL" id="PLW42554.1"/>
    </source>
</evidence>
<name>A0A2N5T373_9BASI</name>
<gene>
    <name evidence="2" type="ORF">PCASD_05277</name>
    <name evidence="1" type="ORF">PCASD_13854</name>
</gene>
<dbReference type="AlphaFoldDB" id="A0A2N5T373"/>
<reference evidence="1 3" key="1">
    <citation type="submission" date="2017-11" db="EMBL/GenBank/DDBJ databases">
        <title>De novo assembly and phasing of dikaryotic genomes from two isolates of Puccinia coronata f. sp. avenae, the causal agent of oat crown rust.</title>
        <authorList>
            <person name="Miller M.E."/>
            <person name="Zhang Y."/>
            <person name="Omidvar V."/>
            <person name="Sperschneider J."/>
            <person name="Schwessinger B."/>
            <person name="Raley C."/>
            <person name="Palmer J.M."/>
            <person name="Garnica D."/>
            <person name="Upadhyaya N."/>
            <person name="Rathjen J."/>
            <person name="Taylor J.M."/>
            <person name="Park R.F."/>
            <person name="Dodds P.N."/>
            <person name="Hirsch C.D."/>
            <person name="Kianian S.F."/>
            <person name="Figueroa M."/>
        </authorList>
    </citation>
    <scope>NUCLEOTIDE SEQUENCE [LARGE SCALE GENOMIC DNA]</scope>
    <source>
        <strain evidence="1">12SD80</strain>
    </source>
</reference>
<dbReference type="EMBL" id="PGCI01000707">
    <property type="protein sequence ID" value="PLW19914.1"/>
    <property type="molecule type" value="Genomic_DNA"/>
</dbReference>
<dbReference type="EMBL" id="PGCI01000077">
    <property type="protein sequence ID" value="PLW42554.1"/>
    <property type="molecule type" value="Genomic_DNA"/>
</dbReference>
<protein>
    <submittedName>
        <fullName evidence="1">Uncharacterized protein</fullName>
    </submittedName>
</protein>
<accession>A0A2N5T373</accession>
<evidence type="ECO:0000313" key="1">
    <source>
        <dbReference type="EMBL" id="PLW19914.1"/>
    </source>
</evidence>
<comment type="caution">
    <text evidence="1">The sequence shown here is derived from an EMBL/GenBank/DDBJ whole genome shotgun (WGS) entry which is preliminary data.</text>
</comment>